<dbReference type="PANTHER" id="PTHR33136">
    <property type="entry name" value="RAPID ALKALINIZATION FACTOR-LIKE"/>
    <property type="match status" value="1"/>
</dbReference>
<feature type="region of interest" description="Disordered" evidence="7">
    <location>
        <begin position="56"/>
        <end position="79"/>
    </location>
</feature>
<dbReference type="AlphaFoldDB" id="A0A6P6USX4"/>
<comment type="similarity">
    <text evidence="2">Belongs to the plant rapid alkalinization factor (RALF) family.</text>
</comment>
<accession>A0A6P6USX4</accession>
<evidence type="ECO:0000256" key="5">
    <source>
        <dbReference type="ARBA" id="ARBA00022729"/>
    </source>
</evidence>
<evidence type="ECO:0000256" key="2">
    <source>
        <dbReference type="ARBA" id="ARBA00009178"/>
    </source>
</evidence>
<dbReference type="GeneID" id="113713293"/>
<dbReference type="Pfam" id="PF05498">
    <property type="entry name" value="RALF"/>
    <property type="match status" value="1"/>
</dbReference>
<feature type="compositionally biased region" description="Acidic residues" evidence="7">
    <location>
        <begin position="57"/>
        <end position="73"/>
    </location>
</feature>
<dbReference type="GO" id="GO:0005576">
    <property type="term" value="C:extracellular region"/>
    <property type="evidence" value="ECO:0007669"/>
    <property type="project" value="UniProtKB-SubCell"/>
</dbReference>
<reference evidence="9" key="1">
    <citation type="journal article" date="2025" name="Foods">
        <title>Unveiling the Microbial Signatures of Arabica Coffee Cherries: Insights into Ripeness Specific Diversity, Functional Traits, and Implications for Quality and Safety.</title>
        <authorList>
            <consortium name="RefSeq"/>
            <person name="Tenea G.N."/>
            <person name="Cifuentes V."/>
            <person name="Reyes P."/>
            <person name="Cevallos-Vallejos M."/>
        </authorList>
    </citation>
    <scope>NUCLEOTIDE SEQUENCE [LARGE SCALE GENOMIC DNA]</scope>
</reference>
<keyword evidence="4" id="KW-0372">Hormone</keyword>
<feature type="chain" id="PRO_5045428402" evidence="8">
    <location>
        <begin position="30"/>
        <end position="145"/>
    </location>
</feature>
<dbReference type="GO" id="GO:0019722">
    <property type="term" value="P:calcium-mediated signaling"/>
    <property type="evidence" value="ECO:0007669"/>
    <property type="project" value="TreeGrafter"/>
</dbReference>
<keyword evidence="3" id="KW-0964">Secreted</keyword>
<evidence type="ECO:0000256" key="1">
    <source>
        <dbReference type="ARBA" id="ARBA00004613"/>
    </source>
</evidence>
<gene>
    <name evidence="10" type="primary">LOC113713293</name>
</gene>
<protein>
    <submittedName>
        <fullName evidence="10">Protein RALF-like 34</fullName>
    </submittedName>
</protein>
<name>A0A6P6USX4_COFAR</name>
<dbReference type="GO" id="GO:0009506">
    <property type="term" value="C:plasmodesma"/>
    <property type="evidence" value="ECO:0007669"/>
    <property type="project" value="TreeGrafter"/>
</dbReference>
<reference evidence="10" key="2">
    <citation type="submission" date="2025-08" db="UniProtKB">
        <authorList>
            <consortium name="RefSeq"/>
        </authorList>
    </citation>
    <scope>IDENTIFICATION</scope>
    <source>
        <tissue evidence="10">Leaves</tissue>
    </source>
</reference>
<evidence type="ECO:0000256" key="8">
    <source>
        <dbReference type="SAM" id="SignalP"/>
    </source>
</evidence>
<evidence type="ECO:0000256" key="6">
    <source>
        <dbReference type="ARBA" id="ARBA00023157"/>
    </source>
</evidence>
<dbReference type="OrthoDB" id="1931174at2759"/>
<comment type="subcellular location">
    <subcellularLocation>
        <location evidence="1">Secreted</location>
    </subcellularLocation>
</comment>
<keyword evidence="6" id="KW-1015">Disulfide bond</keyword>
<dbReference type="PANTHER" id="PTHR33136:SF6">
    <property type="entry name" value="PROTEIN RALF-LIKE 34"/>
    <property type="match status" value="1"/>
</dbReference>
<sequence>MARPKPALVLSSLFLLLIFFQTINPNVSAQNDHSSLQHMSATETIGWPLNNSTFFDPGEDGLEDEEEEEEDGGGEVGDHGRTLLYYYYRSSRPRRYYISYGALAANRIPCPPRSGRSYYTHHCYRTRRPVNPYSRGCSAITRCRR</sequence>
<feature type="signal peptide" evidence="8">
    <location>
        <begin position="1"/>
        <end position="29"/>
    </location>
</feature>
<dbReference type="RefSeq" id="XP_027092787.2">
    <property type="nucleotide sequence ID" value="XM_027236986.2"/>
</dbReference>
<proteinExistence type="inferred from homology"/>
<evidence type="ECO:0000256" key="3">
    <source>
        <dbReference type="ARBA" id="ARBA00022525"/>
    </source>
</evidence>
<dbReference type="Proteomes" id="UP001652660">
    <property type="component" value="Chromosome 10c"/>
</dbReference>
<dbReference type="InterPro" id="IPR008801">
    <property type="entry name" value="RALF"/>
</dbReference>
<evidence type="ECO:0000313" key="9">
    <source>
        <dbReference type="Proteomes" id="UP001652660"/>
    </source>
</evidence>
<keyword evidence="5 8" id="KW-0732">Signal</keyword>
<organism evidence="9 10">
    <name type="scientific">Coffea arabica</name>
    <name type="common">Arabian coffee</name>
    <dbReference type="NCBI Taxonomy" id="13443"/>
    <lineage>
        <taxon>Eukaryota</taxon>
        <taxon>Viridiplantae</taxon>
        <taxon>Streptophyta</taxon>
        <taxon>Embryophyta</taxon>
        <taxon>Tracheophyta</taxon>
        <taxon>Spermatophyta</taxon>
        <taxon>Magnoliopsida</taxon>
        <taxon>eudicotyledons</taxon>
        <taxon>Gunneridae</taxon>
        <taxon>Pentapetalae</taxon>
        <taxon>asterids</taxon>
        <taxon>lamiids</taxon>
        <taxon>Gentianales</taxon>
        <taxon>Rubiaceae</taxon>
        <taxon>Ixoroideae</taxon>
        <taxon>Gardenieae complex</taxon>
        <taxon>Bertiereae - Coffeeae clade</taxon>
        <taxon>Coffeeae</taxon>
        <taxon>Coffea</taxon>
    </lineage>
</organism>
<evidence type="ECO:0000256" key="4">
    <source>
        <dbReference type="ARBA" id="ARBA00022702"/>
    </source>
</evidence>
<evidence type="ECO:0000313" key="10">
    <source>
        <dbReference type="RefSeq" id="XP_027092787.2"/>
    </source>
</evidence>
<dbReference type="GO" id="GO:0005179">
    <property type="term" value="F:hormone activity"/>
    <property type="evidence" value="ECO:0007669"/>
    <property type="project" value="UniProtKB-KW"/>
</dbReference>
<evidence type="ECO:0000256" key="7">
    <source>
        <dbReference type="SAM" id="MobiDB-lite"/>
    </source>
</evidence>
<keyword evidence="9" id="KW-1185">Reference proteome</keyword>